<name>A0A224YNN5_9ACAR</name>
<dbReference type="Gene3D" id="2.40.128.20">
    <property type="match status" value="1"/>
</dbReference>
<dbReference type="GO" id="GO:0030682">
    <property type="term" value="P:symbiont-mediated perturbation of host defenses"/>
    <property type="evidence" value="ECO:0007669"/>
    <property type="project" value="InterPro"/>
</dbReference>
<proteinExistence type="predicted"/>
<dbReference type="GO" id="GO:0043176">
    <property type="term" value="F:amine binding"/>
    <property type="evidence" value="ECO:0007669"/>
    <property type="project" value="InterPro"/>
</dbReference>
<dbReference type="SUPFAM" id="SSF50814">
    <property type="entry name" value="Lipocalins"/>
    <property type="match status" value="1"/>
</dbReference>
<reference evidence="1" key="1">
    <citation type="journal article" date="2017" name="Parasit. Vectors">
        <title>Sialotranscriptomics of Rhipicephalus zambeziensis reveals intricate expression profiles of secretory proteins and suggests tight temporal transcriptional regulation during blood-feeding.</title>
        <authorList>
            <person name="de Castro M.H."/>
            <person name="de Klerk D."/>
            <person name="Pienaar R."/>
            <person name="Rees D.J.G."/>
            <person name="Mans B.J."/>
        </authorList>
    </citation>
    <scope>NUCLEOTIDE SEQUENCE</scope>
    <source>
        <tissue evidence="1">Salivary glands</tissue>
    </source>
</reference>
<dbReference type="InterPro" id="IPR012674">
    <property type="entry name" value="Calycin"/>
</dbReference>
<sequence>MCIFATNAAAATGSATLAPSAVTDTLSVMAKHLTLTIVFACTQALTVAAVNYCPYSAMSGWQFLNANAVIHNIKRNYHYTGKRTICPSATTIARDVYNHRVLEYVNYYNITELQWLGFISEFQFFSDKNGEYNIMKTTPRSAGPPAAYKFLYTLHHCSVLQLLDVQYGQGGVSKAAAQVPARAEEKKESCGIWINERATAAEIFCCERMLNALCSTEEMEYIYPFHICARTPLKHSFVRRMTHK</sequence>
<protein>
    <submittedName>
        <fullName evidence="1">Lipocalin</fullName>
    </submittedName>
</protein>
<dbReference type="EMBL" id="GFPF01004294">
    <property type="protein sequence ID" value="MAA15440.1"/>
    <property type="molecule type" value="Transcribed_RNA"/>
</dbReference>
<dbReference type="AlphaFoldDB" id="A0A224YNN5"/>
<dbReference type="InterPro" id="IPR002970">
    <property type="entry name" value="Tick_his-bd"/>
</dbReference>
<organism evidence="1">
    <name type="scientific">Rhipicephalus zambeziensis</name>
    <dbReference type="NCBI Taxonomy" id="60191"/>
    <lineage>
        <taxon>Eukaryota</taxon>
        <taxon>Metazoa</taxon>
        <taxon>Ecdysozoa</taxon>
        <taxon>Arthropoda</taxon>
        <taxon>Chelicerata</taxon>
        <taxon>Arachnida</taxon>
        <taxon>Acari</taxon>
        <taxon>Parasitiformes</taxon>
        <taxon>Ixodida</taxon>
        <taxon>Ixodoidea</taxon>
        <taxon>Ixodidae</taxon>
        <taxon>Rhipicephalinae</taxon>
        <taxon>Rhipicephalus</taxon>
        <taxon>Rhipicephalus</taxon>
    </lineage>
</organism>
<evidence type="ECO:0000313" key="1">
    <source>
        <dbReference type="EMBL" id="MAA15440.1"/>
    </source>
</evidence>
<accession>A0A224YNN5</accession>
<dbReference type="Pfam" id="PF02098">
    <property type="entry name" value="His_binding"/>
    <property type="match status" value="1"/>
</dbReference>